<accession>A0A0K9P1J9</accession>
<proteinExistence type="predicted"/>
<dbReference type="PANTHER" id="PTHR34538:SF13">
    <property type="entry name" value="OS02G0637200 PROTEIN"/>
    <property type="match status" value="1"/>
</dbReference>
<dbReference type="OrthoDB" id="688016at2759"/>
<keyword evidence="2" id="KW-1185">Reference proteome</keyword>
<gene>
    <name evidence="1" type="ORF">ZOSMA_43G00360</name>
</gene>
<organism evidence="1 2">
    <name type="scientific">Zostera marina</name>
    <name type="common">Eelgrass</name>
    <dbReference type="NCBI Taxonomy" id="29655"/>
    <lineage>
        <taxon>Eukaryota</taxon>
        <taxon>Viridiplantae</taxon>
        <taxon>Streptophyta</taxon>
        <taxon>Embryophyta</taxon>
        <taxon>Tracheophyta</taxon>
        <taxon>Spermatophyta</taxon>
        <taxon>Magnoliopsida</taxon>
        <taxon>Liliopsida</taxon>
        <taxon>Zosteraceae</taxon>
        <taxon>Zostera</taxon>
    </lineage>
</organism>
<protein>
    <submittedName>
        <fullName evidence="1">Uncharacterized protein</fullName>
    </submittedName>
</protein>
<evidence type="ECO:0000313" key="1">
    <source>
        <dbReference type="EMBL" id="KMZ62854.1"/>
    </source>
</evidence>
<dbReference type="EMBL" id="LFYR01001305">
    <property type="protein sequence ID" value="KMZ62854.1"/>
    <property type="molecule type" value="Genomic_DNA"/>
</dbReference>
<comment type="caution">
    <text evidence="1">The sequence shown here is derived from an EMBL/GenBank/DDBJ whole genome shotgun (WGS) entry which is preliminary data.</text>
</comment>
<evidence type="ECO:0000313" key="2">
    <source>
        <dbReference type="Proteomes" id="UP000036987"/>
    </source>
</evidence>
<dbReference type="PANTHER" id="PTHR34538">
    <property type="entry name" value="EXPRESSED PROTEIN"/>
    <property type="match status" value="1"/>
</dbReference>
<dbReference type="AlphaFoldDB" id="A0A0K9P1J9"/>
<sequence length="107" mass="12870">MKPNRTNQFWVSPKADTIFRFEMEVAMVLLELVVRLMEDDGRRKRLGNLFWEVRSVIKKQIRNNRKKKIKNQRFNFHYDALSYALNFDDTASFLLLNPSPDIHKKKL</sequence>
<dbReference type="Proteomes" id="UP000036987">
    <property type="component" value="Unassembled WGS sequence"/>
</dbReference>
<name>A0A0K9P1J9_ZOSMR</name>
<reference evidence="2" key="1">
    <citation type="journal article" date="2016" name="Nature">
        <title>The genome of the seagrass Zostera marina reveals angiosperm adaptation to the sea.</title>
        <authorList>
            <person name="Olsen J.L."/>
            <person name="Rouze P."/>
            <person name="Verhelst B."/>
            <person name="Lin Y.-C."/>
            <person name="Bayer T."/>
            <person name="Collen J."/>
            <person name="Dattolo E."/>
            <person name="De Paoli E."/>
            <person name="Dittami S."/>
            <person name="Maumus F."/>
            <person name="Michel G."/>
            <person name="Kersting A."/>
            <person name="Lauritano C."/>
            <person name="Lohaus R."/>
            <person name="Toepel M."/>
            <person name="Tonon T."/>
            <person name="Vanneste K."/>
            <person name="Amirebrahimi M."/>
            <person name="Brakel J."/>
            <person name="Bostroem C."/>
            <person name="Chovatia M."/>
            <person name="Grimwood J."/>
            <person name="Jenkins J.W."/>
            <person name="Jueterbock A."/>
            <person name="Mraz A."/>
            <person name="Stam W.T."/>
            <person name="Tice H."/>
            <person name="Bornberg-Bauer E."/>
            <person name="Green P.J."/>
            <person name="Pearson G.A."/>
            <person name="Procaccini G."/>
            <person name="Duarte C.M."/>
            <person name="Schmutz J."/>
            <person name="Reusch T.B.H."/>
            <person name="Van de Peer Y."/>
        </authorList>
    </citation>
    <scope>NUCLEOTIDE SEQUENCE [LARGE SCALE GENOMIC DNA]</scope>
    <source>
        <strain evidence="2">cv. Finnish</strain>
    </source>
</reference>